<proteinExistence type="predicted"/>
<reference evidence="2" key="1">
    <citation type="submission" date="2021-03" db="EMBL/GenBank/DDBJ databases">
        <authorList>
            <consortium name="Genoscope - CEA"/>
            <person name="William W."/>
        </authorList>
    </citation>
    <scope>NUCLEOTIDE SEQUENCE</scope>
    <source>
        <strain evidence="2">Doubled-haploid Pahang</strain>
    </source>
</reference>
<organism evidence="3 4">
    <name type="scientific">Musa acuminata subsp. malaccensis</name>
    <name type="common">Wild banana</name>
    <name type="synonym">Musa malaccensis</name>
    <dbReference type="NCBI Taxonomy" id="214687"/>
    <lineage>
        <taxon>Eukaryota</taxon>
        <taxon>Viridiplantae</taxon>
        <taxon>Streptophyta</taxon>
        <taxon>Embryophyta</taxon>
        <taxon>Tracheophyta</taxon>
        <taxon>Spermatophyta</taxon>
        <taxon>Magnoliopsida</taxon>
        <taxon>Liliopsida</taxon>
        <taxon>Zingiberales</taxon>
        <taxon>Musaceae</taxon>
        <taxon>Musa</taxon>
    </lineage>
</organism>
<evidence type="ECO:0000313" key="2">
    <source>
        <dbReference type="EMBL" id="CAG1857178.1"/>
    </source>
</evidence>
<sequence length="94" mass="10936">MCITSGGIISVSLEFSSRLCSFYFAQLFSFFFFFFCPISTGVVTRDNLFLYLPTVWLDLCFALRLSDDLLINFSSPLPIETLWWICRGHSSRYF</sequence>
<gene>
    <name evidence="2" type="ORF">GSMUA_34600.1</name>
</gene>
<dbReference type="EnsemblPlants" id="Ma07_t19840.1">
    <property type="protein sequence ID" value="Ma07_p19840.1"/>
    <property type="gene ID" value="Ma07_g19840"/>
</dbReference>
<dbReference type="AlphaFoldDB" id="A0A804JXL7"/>
<evidence type="ECO:0000313" key="3">
    <source>
        <dbReference type="EnsemblPlants" id="Ma07_p19840.1"/>
    </source>
</evidence>
<feature type="transmembrane region" description="Helical" evidence="1">
    <location>
        <begin position="21"/>
        <end position="42"/>
    </location>
</feature>
<keyword evidence="4" id="KW-1185">Reference proteome</keyword>
<accession>A0A804JXL7</accession>
<dbReference type="InParanoid" id="A0A804JXL7"/>
<keyword evidence="1" id="KW-0472">Membrane</keyword>
<evidence type="ECO:0000313" key="4">
    <source>
        <dbReference type="Proteomes" id="UP000012960"/>
    </source>
</evidence>
<evidence type="ECO:0000256" key="1">
    <source>
        <dbReference type="SAM" id="Phobius"/>
    </source>
</evidence>
<dbReference type="Proteomes" id="UP000012960">
    <property type="component" value="Unplaced"/>
</dbReference>
<keyword evidence="1" id="KW-0812">Transmembrane</keyword>
<dbReference type="Gramene" id="Ma07_t19840.1">
    <property type="protein sequence ID" value="Ma07_p19840.1"/>
    <property type="gene ID" value="Ma07_g19840"/>
</dbReference>
<protein>
    <submittedName>
        <fullName evidence="2">(wild Malaysian banana) hypothetical protein</fullName>
    </submittedName>
</protein>
<reference evidence="3" key="2">
    <citation type="submission" date="2021-05" db="UniProtKB">
        <authorList>
            <consortium name="EnsemblPlants"/>
        </authorList>
    </citation>
    <scope>IDENTIFICATION</scope>
    <source>
        <strain evidence="3">subsp. malaccensis</strain>
    </source>
</reference>
<name>A0A804JXL7_MUSAM</name>
<dbReference type="EMBL" id="HG996473">
    <property type="protein sequence ID" value="CAG1857178.1"/>
    <property type="molecule type" value="Genomic_DNA"/>
</dbReference>
<keyword evidence="1" id="KW-1133">Transmembrane helix</keyword>